<keyword evidence="1" id="KW-0732">Signal</keyword>
<evidence type="ECO:0000313" key="3">
    <source>
        <dbReference type="Proteomes" id="UP000611723"/>
    </source>
</evidence>
<evidence type="ECO:0008006" key="4">
    <source>
        <dbReference type="Google" id="ProtNLM"/>
    </source>
</evidence>
<keyword evidence="3" id="KW-1185">Reference proteome</keyword>
<protein>
    <recommendedName>
        <fullName evidence="4">Outer membrane protein beta-barrel domain-containing protein</fullName>
    </recommendedName>
</protein>
<evidence type="ECO:0000313" key="2">
    <source>
        <dbReference type="EMBL" id="MBK6263693.1"/>
    </source>
</evidence>
<comment type="caution">
    <text evidence="2">The sequence shown here is derived from an EMBL/GenBank/DDBJ whole genome shotgun (WGS) entry which is preliminary data.</text>
</comment>
<sequence>MKKLLFLSTLFFIGQSLIAQTSQVSFETYFEFPLDEQKDYFNVAIAPTLGYFSLDSYKRKTSKWGFELGLSKASPVADTILIEKDNNTEKRVYQQFQSINLQISKGVEFALTSRIFLTYGLQVSFRYVTYDFTIIENNYASEEGVLQFRGGIIPKAGLKFKVFNEVYIGLESFYFLSVNSAGEFGKDTFNSYAGISPSLSIRF</sequence>
<organism evidence="2 3">
    <name type="scientific">Marivirga aurantiaca</name>
    <dbReference type="NCBI Taxonomy" id="2802615"/>
    <lineage>
        <taxon>Bacteria</taxon>
        <taxon>Pseudomonadati</taxon>
        <taxon>Bacteroidota</taxon>
        <taxon>Cytophagia</taxon>
        <taxon>Cytophagales</taxon>
        <taxon>Marivirgaceae</taxon>
        <taxon>Marivirga</taxon>
    </lineage>
</organism>
<accession>A0A934WVB1</accession>
<evidence type="ECO:0000256" key="1">
    <source>
        <dbReference type="SAM" id="SignalP"/>
    </source>
</evidence>
<feature type="signal peptide" evidence="1">
    <location>
        <begin position="1"/>
        <end position="19"/>
    </location>
</feature>
<dbReference type="AlphaFoldDB" id="A0A934WVB1"/>
<dbReference type="EMBL" id="JAEQBW010000001">
    <property type="protein sequence ID" value="MBK6263693.1"/>
    <property type="molecule type" value="Genomic_DNA"/>
</dbReference>
<gene>
    <name evidence="2" type="ORF">JKA74_01495</name>
</gene>
<dbReference type="Proteomes" id="UP000611723">
    <property type="component" value="Unassembled WGS sequence"/>
</dbReference>
<reference evidence="2" key="1">
    <citation type="submission" date="2021-01" db="EMBL/GenBank/DDBJ databases">
        <title>Marivirga aurantiaca sp. nov., isolated from intertidal surface sediments.</title>
        <authorList>
            <person name="Zhang M."/>
        </authorList>
    </citation>
    <scope>NUCLEOTIDE SEQUENCE</scope>
    <source>
        <strain evidence="2">S37H4</strain>
    </source>
</reference>
<name>A0A934WVB1_9BACT</name>
<feature type="chain" id="PRO_5037841506" description="Outer membrane protein beta-barrel domain-containing protein" evidence="1">
    <location>
        <begin position="20"/>
        <end position="203"/>
    </location>
</feature>
<dbReference type="RefSeq" id="WP_201429380.1">
    <property type="nucleotide sequence ID" value="NZ_JAEQBW010000001.1"/>
</dbReference>
<proteinExistence type="predicted"/>